<dbReference type="PANTHER" id="PTHR15511">
    <property type="entry name" value="TUMOR NECROSIS FACTOR RECEPTOR SUPERFAMILY MEMBER 13B"/>
    <property type="match status" value="1"/>
</dbReference>
<dbReference type="Gene3D" id="4.10.1290.10">
    <property type="entry name" value="Tumor necrosis factor receptor superfamily"/>
    <property type="match status" value="1"/>
</dbReference>
<name>A0A6J2VF54_CHACN</name>
<keyword evidence="4" id="KW-1185">Reference proteome</keyword>
<dbReference type="GO" id="GO:0001782">
    <property type="term" value="P:B cell homeostasis"/>
    <property type="evidence" value="ECO:0007669"/>
    <property type="project" value="TreeGrafter"/>
</dbReference>
<dbReference type="SUPFAM" id="SSF57586">
    <property type="entry name" value="TNF receptor-like"/>
    <property type="match status" value="1"/>
</dbReference>
<dbReference type="OrthoDB" id="9934669at2759"/>
<dbReference type="GO" id="GO:0002244">
    <property type="term" value="P:hematopoietic progenitor cell differentiation"/>
    <property type="evidence" value="ECO:0007669"/>
    <property type="project" value="TreeGrafter"/>
</dbReference>
<dbReference type="PANTHER" id="PTHR15511:SF2">
    <property type="entry name" value="TUMOR NECROSIS FACTOR RECEPTOR SUPERFAMILY MEMBER 13B"/>
    <property type="match status" value="1"/>
</dbReference>
<keyword evidence="2" id="KW-0812">Transmembrane</keyword>
<dbReference type="GeneID" id="115813049"/>
<dbReference type="InterPro" id="IPR022317">
    <property type="entry name" value="TNFR_13B"/>
</dbReference>
<dbReference type="Pfam" id="PF09305">
    <property type="entry name" value="TACI-CRD2"/>
    <property type="match status" value="1"/>
</dbReference>
<accession>A0A6J2VF54</accession>
<feature type="compositionally biased region" description="Polar residues" evidence="1">
    <location>
        <begin position="125"/>
        <end position="134"/>
    </location>
</feature>
<keyword evidence="2" id="KW-1133">Transmembrane helix</keyword>
<feature type="region of interest" description="Disordered" evidence="1">
    <location>
        <begin position="115"/>
        <end position="134"/>
    </location>
</feature>
<organism evidence="4 5">
    <name type="scientific">Chanos chanos</name>
    <name type="common">Milkfish</name>
    <name type="synonym">Mugil chanos</name>
    <dbReference type="NCBI Taxonomy" id="29144"/>
    <lineage>
        <taxon>Eukaryota</taxon>
        <taxon>Metazoa</taxon>
        <taxon>Chordata</taxon>
        <taxon>Craniata</taxon>
        <taxon>Vertebrata</taxon>
        <taxon>Euteleostomi</taxon>
        <taxon>Actinopterygii</taxon>
        <taxon>Neopterygii</taxon>
        <taxon>Teleostei</taxon>
        <taxon>Ostariophysi</taxon>
        <taxon>Gonorynchiformes</taxon>
        <taxon>Chanidae</taxon>
        <taxon>Chanos</taxon>
    </lineage>
</organism>
<dbReference type="CTD" id="23495"/>
<dbReference type="GO" id="GO:0030889">
    <property type="term" value="P:negative regulation of B cell proliferation"/>
    <property type="evidence" value="ECO:0007669"/>
    <property type="project" value="TreeGrafter"/>
</dbReference>
<dbReference type="AlphaFoldDB" id="A0A6J2VF54"/>
<keyword evidence="5" id="KW-0675">Receptor</keyword>
<feature type="region of interest" description="Disordered" evidence="1">
    <location>
        <begin position="184"/>
        <end position="206"/>
    </location>
</feature>
<proteinExistence type="predicted"/>
<reference evidence="5" key="1">
    <citation type="submission" date="2025-08" db="UniProtKB">
        <authorList>
            <consortium name="RefSeq"/>
        </authorList>
    </citation>
    <scope>IDENTIFICATION</scope>
</reference>
<dbReference type="InterPro" id="IPR015384">
    <property type="entry name" value="TACI_Cys-rich-dom"/>
</dbReference>
<feature type="transmembrane region" description="Helical" evidence="2">
    <location>
        <begin position="86"/>
        <end position="111"/>
    </location>
</feature>
<keyword evidence="2" id="KW-0472">Membrane</keyword>
<feature type="domain" description="TACI cysteine-rich" evidence="3">
    <location>
        <begin position="15"/>
        <end position="51"/>
    </location>
</feature>
<dbReference type="Proteomes" id="UP000504632">
    <property type="component" value="Chromosome 5"/>
</dbReference>
<dbReference type="GO" id="GO:0005886">
    <property type="term" value="C:plasma membrane"/>
    <property type="evidence" value="ECO:0007669"/>
    <property type="project" value="InterPro"/>
</dbReference>
<protein>
    <submittedName>
        <fullName evidence="5">Tumor necrosis factor receptor superfamily member 13B</fullName>
    </submittedName>
</protein>
<sequence length="234" mass="24879">MTEMGATFLLAVAQDCKATPGQFYDRLLKKCLKCSVVCGSHPSECSQECQSHPSVAVTQMSGDGTALQTVNSRGSSGPTRPPYTDVLVYSLLGLCFAVLLCTLSVALLVLLRRAKSQKDQETPDEGQQPNNGALSSKDCLMAQAEAASEEGVAIAKTNRPRATETCVHCFTGHRGAAPNLYQQAVPSHQSTSGEPSQNQENNHCSNSYVGRMAENGCDAVSAMRIICSPTQTSM</sequence>
<evidence type="ECO:0000256" key="1">
    <source>
        <dbReference type="SAM" id="MobiDB-lite"/>
    </source>
</evidence>
<evidence type="ECO:0000313" key="5">
    <source>
        <dbReference type="RefSeq" id="XP_030631500.1"/>
    </source>
</evidence>
<gene>
    <name evidence="5" type="primary">tnfrsf13b</name>
</gene>
<evidence type="ECO:0000313" key="4">
    <source>
        <dbReference type="Proteomes" id="UP000504632"/>
    </source>
</evidence>
<dbReference type="RefSeq" id="XP_030631500.1">
    <property type="nucleotide sequence ID" value="XM_030775640.1"/>
</dbReference>
<evidence type="ECO:0000256" key="2">
    <source>
        <dbReference type="SAM" id="Phobius"/>
    </source>
</evidence>
<dbReference type="InParanoid" id="A0A6J2VF54"/>
<evidence type="ECO:0000259" key="3">
    <source>
        <dbReference type="Pfam" id="PF09305"/>
    </source>
</evidence>